<feature type="transmembrane region" description="Helical" evidence="6">
    <location>
        <begin position="378"/>
        <end position="403"/>
    </location>
</feature>
<dbReference type="EC" id="2.3.2.3" evidence="8"/>
<reference evidence="8 9" key="1">
    <citation type="submission" date="2014-03" db="EMBL/GenBank/DDBJ databases">
        <title>Genomics of Bifidobacteria.</title>
        <authorList>
            <person name="Ventura M."/>
            <person name="Milani C."/>
            <person name="Lugli G.A."/>
        </authorList>
    </citation>
    <scope>NUCLEOTIDE SEQUENCE [LARGE SCALE GENOMIC DNA]</scope>
    <source>
        <strain evidence="8 9">LMG 21775</strain>
    </source>
</reference>
<dbReference type="STRING" id="218140.BPSY_1239"/>
<evidence type="ECO:0000256" key="4">
    <source>
        <dbReference type="ARBA" id="ARBA00022989"/>
    </source>
</evidence>
<sequence>MKGKNQGMNKDQRKDAGHWKAMLADVRQWLRAHRLAVVFALAILLLNIAYFIYHAIFMPGMPDTAPSLSLGQILSPPVHKGPGTQPELDVQLVRLVTSLVLVYSPLRLLMHTVLSFIILAIAQSRLGTKRTIAACVVPAFVGTASGLLLCTLLNALAGQWHAISTVRMTLTPLVLVIGSLFAASEYSDYLWRRRIQLFGYSAILISVLYSGNPGDYCILAAAVIGHITGRVWHGPADRSHWWHATPFESRRIFGAICMILALGPVVALTSHHRAGALSTLAMFVTGGSVHAPQVLTCLEGQGTQGCFNPYGLAHVALPGAVLRSLLPTAALLIIAWGMYKGRRIAAWACIVMNASIAALAFVYCFVDPMVSGESLSTIIRHGAALTFLTTSLPPLIFAILVLTHRHFFTIRTKRGRIEAGIVTIAAAFVGVSVSYVLLGLSMAGSFRPRADIMMLIKDLPQRFLPIAFTDGTKIAFLPTTVPAMILRQAVGPIFWFFVILVVAGWMKESSVLDVESRRDAGRLVELGGESMSFMCTWEGNSYWFSHSGKSAIAYRVLHGVALTTTGPFGDPAEYQSDLTNFARFCVEHSWSPVFYSLHRPAREILAAQGYSSIQVGMEMVVDPREWQTRGKKWQDIRTAINKAKRSGITDVQSTFEQTPRPIQSQIVSISEQWADSKALPEMKFTLGGLQELQDPRVRLLYAIDENNHVLGVTSWLPTWQEGRIIGWTLDFMRHSTDSPNGIMEFLIARMAERLRDEGEAVFMSLSAAPLAGLNTDDEESSNIITHALQIVADIVEPAYGFRSLFFFKQKFQPQEEPVYICYSDPAKLVSIGLAVLQAYLPDMKASQTLDMLKSLSSGR</sequence>
<evidence type="ECO:0000256" key="1">
    <source>
        <dbReference type="ARBA" id="ARBA00004651"/>
    </source>
</evidence>
<feature type="transmembrane region" description="Helical" evidence="6">
    <location>
        <begin position="315"/>
        <end position="337"/>
    </location>
</feature>
<dbReference type="GO" id="GO:0055091">
    <property type="term" value="P:phospholipid homeostasis"/>
    <property type="evidence" value="ECO:0007669"/>
    <property type="project" value="TreeGrafter"/>
</dbReference>
<dbReference type="PANTHER" id="PTHR34697">
    <property type="entry name" value="PHOSPHATIDYLGLYCEROL LYSYLTRANSFERASE"/>
    <property type="match status" value="1"/>
</dbReference>
<keyword evidence="9" id="KW-1185">Reference proteome</keyword>
<dbReference type="Proteomes" id="UP000029050">
    <property type="component" value="Unassembled WGS sequence"/>
</dbReference>
<dbReference type="EC" id="6.1.1.6" evidence="8"/>
<dbReference type="AlphaFoldDB" id="A0A087CGI8"/>
<keyword evidence="2" id="KW-1003">Cell membrane</keyword>
<feature type="transmembrane region" description="Helical" evidence="6">
    <location>
        <begin position="252"/>
        <end position="269"/>
    </location>
</feature>
<keyword evidence="8" id="KW-0012">Acyltransferase</keyword>
<evidence type="ECO:0000313" key="8">
    <source>
        <dbReference type="EMBL" id="KFI82388.1"/>
    </source>
</evidence>
<gene>
    <name evidence="8" type="ORF">BPSY_1239</name>
</gene>
<dbReference type="RefSeq" id="WP_033496822.1">
    <property type="nucleotide sequence ID" value="NZ_JGZI01000009.1"/>
</dbReference>
<comment type="caution">
    <text evidence="8">The sequence shown here is derived from an EMBL/GenBank/DDBJ whole genome shotgun (WGS) entry which is preliminary data.</text>
</comment>
<dbReference type="Pfam" id="PF09924">
    <property type="entry name" value="LPG_synthase_C"/>
    <property type="match status" value="1"/>
</dbReference>
<keyword evidence="5 6" id="KW-0472">Membrane</keyword>
<feature type="transmembrane region" description="Helical" evidence="6">
    <location>
        <begin position="344"/>
        <end position="366"/>
    </location>
</feature>
<dbReference type="eggNOG" id="COG2898">
    <property type="taxonomic scope" value="Bacteria"/>
</dbReference>
<evidence type="ECO:0000256" key="2">
    <source>
        <dbReference type="ARBA" id="ARBA00022475"/>
    </source>
</evidence>
<evidence type="ECO:0000256" key="6">
    <source>
        <dbReference type="SAM" id="Phobius"/>
    </source>
</evidence>
<dbReference type="GeneID" id="98300444"/>
<dbReference type="InterPro" id="IPR051211">
    <property type="entry name" value="PG_lysyltransferase"/>
</dbReference>
<evidence type="ECO:0000256" key="3">
    <source>
        <dbReference type="ARBA" id="ARBA00022692"/>
    </source>
</evidence>
<dbReference type="GO" id="GO:0005886">
    <property type="term" value="C:plasma membrane"/>
    <property type="evidence" value="ECO:0007669"/>
    <property type="project" value="UniProtKB-SubCell"/>
</dbReference>
<feature type="transmembrane region" description="Helical" evidence="6">
    <location>
        <begin position="100"/>
        <end position="122"/>
    </location>
</feature>
<evidence type="ECO:0000256" key="5">
    <source>
        <dbReference type="ARBA" id="ARBA00023136"/>
    </source>
</evidence>
<keyword evidence="3 6" id="KW-0812">Transmembrane</keyword>
<feature type="transmembrane region" description="Helical" evidence="6">
    <location>
        <begin position="415"/>
        <end position="438"/>
    </location>
</feature>
<feature type="domain" description="Phosphatidylglycerol lysyltransferase C-terminal" evidence="7">
    <location>
        <begin position="527"/>
        <end position="822"/>
    </location>
</feature>
<dbReference type="InterPro" id="IPR024320">
    <property type="entry name" value="LPG_synthase_C"/>
</dbReference>
<keyword evidence="4 6" id="KW-1133">Transmembrane helix</keyword>
<feature type="transmembrane region" description="Helical" evidence="6">
    <location>
        <begin position="35"/>
        <end position="56"/>
    </location>
</feature>
<feature type="transmembrane region" description="Helical" evidence="6">
    <location>
        <begin position="134"/>
        <end position="156"/>
    </location>
</feature>
<dbReference type="GO" id="GO:0004824">
    <property type="term" value="F:lysine-tRNA ligase activity"/>
    <property type="evidence" value="ECO:0007669"/>
    <property type="project" value="UniProtKB-EC"/>
</dbReference>
<evidence type="ECO:0000259" key="7">
    <source>
        <dbReference type="Pfam" id="PF09924"/>
    </source>
</evidence>
<dbReference type="EMBL" id="JGZI01000009">
    <property type="protein sequence ID" value="KFI82388.1"/>
    <property type="molecule type" value="Genomic_DNA"/>
</dbReference>
<organism evidence="8 9">
    <name type="scientific">Bifidobacterium psychraerophilum</name>
    <dbReference type="NCBI Taxonomy" id="218140"/>
    <lineage>
        <taxon>Bacteria</taxon>
        <taxon>Bacillati</taxon>
        <taxon>Actinomycetota</taxon>
        <taxon>Actinomycetes</taxon>
        <taxon>Bifidobacteriales</taxon>
        <taxon>Bifidobacteriaceae</taxon>
        <taxon>Bifidobacterium</taxon>
    </lineage>
</organism>
<proteinExistence type="predicted"/>
<dbReference type="PANTHER" id="PTHR34697:SF2">
    <property type="entry name" value="PHOSPHATIDYLGLYCEROL LYSYLTRANSFERASE"/>
    <property type="match status" value="1"/>
</dbReference>
<accession>A0A087CGI8</accession>
<evidence type="ECO:0000313" key="9">
    <source>
        <dbReference type="Proteomes" id="UP000029050"/>
    </source>
</evidence>
<dbReference type="GO" id="GO:0050071">
    <property type="term" value="F:phosphatidylglycerol lysyltransferase activity"/>
    <property type="evidence" value="ECO:0007669"/>
    <property type="project" value="UniProtKB-EC"/>
</dbReference>
<comment type="subcellular location">
    <subcellularLocation>
        <location evidence="1">Cell membrane</location>
        <topology evidence="1">Multi-pass membrane protein</topology>
    </subcellularLocation>
</comment>
<keyword evidence="8" id="KW-0436">Ligase</keyword>
<feature type="transmembrane region" description="Helical" evidence="6">
    <location>
        <begin position="162"/>
        <end position="183"/>
    </location>
</feature>
<keyword evidence="8" id="KW-0808">Transferase</keyword>
<protein>
    <submittedName>
        <fullName evidence="8">Lysylcardiolipin synthase/Lysyltransferase</fullName>
        <ecNumber evidence="8">2.3.2.3</ecNumber>
        <ecNumber evidence="8">6.1.1.6</ecNumber>
    </submittedName>
</protein>
<name>A0A087CGI8_9BIFI</name>